<dbReference type="Pfam" id="PF10745">
    <property type="entry name" value="DUF2530"/>
    <property type="match status" value="1"/>
</dbReference>
<keyword evidence="1" id="KW-1133">Transmembrane helix</keyword>
<feature type="transmembrane region" description="Helical" evidence="1">
    <location>
        <begin position="48"/>
        <end position="68"/>
    </location>
</feature>
<dbReference type="AlphaFoldDB" id="A0A2U3P9Z8"/>
<sequence length="93" mass="9674">MSAAPRRSPEPPPLPPALLRAWPFIVTGALGWLAAAVAAFLVPTLESWRPITLAGLGTGVLGTSIFLLQLAGARRGDRGAQAGMESFLNRPTG</sequence>
<dbReference type="Proteomes" id="UP000240424">
    <property type="component" value="Unassembled WGS sequence"/>
</dbReference>
<dbReference type="EMBL" id="FUEZ01000004">
    <property type="protein sequence ID" value="SPM40556.1"/>
    <property type="molecule type" value="Genomic_DNA"/>
</dbReference>
<keyword evidence="1" id="KW-0812">Transmembrane</keyword>
<reference evidence="2 3" key="1">
    <citation type="submission" date="2017-01" db="EMBL/GenBank/DDBJ databases">
        <authorList>
            <consortium name="Urmite Genomes"/>
        </authorList>
    </citation>
    <scope>NUCLEOTIDE SEQUENCE [LARGE SCALE GENOMIC DNA]</scope>
    <source>
        <strain evidence="2 3">AB215</strain>
    </source>
</reference>
<feature type="transmembrane region" description="Helical" evidence="1">
    <location>
        <begin position="21"/>
        <end position="42"/>
    </location>
</feature>
<evidence type="ECO:0000313" key="3">
    <source>
        <dbReference type="Proteomes" id="UP000240424"/>
    </source>
</evidence>
<dbReference type="STRING" id="1841861.GCA_900157365_01076"/>
<protein>
    <submittedName>
        <fullName evidence="2">Membrane protein</fullName>
    </submittedName>
</protein>
<proteinExistence type="predicted"/>
<keyword evidence="1" id="KW-0472">Membrane</keyword>
<evidence type="ECO:0000256" key="1">
    <source>
        <dbReference type="SAM" id="Phobius"/>
    </source>
</evidence>
<evidence type="ECO:0000313" key="2">
    <source>
        <dbReference type="EMBL" id="SPM40556.1"/>
    </source>
</evidence>
<organism evidence="2 3">
    <name type="scientific">Mycobacterium numidiamassiliense</name>
    <dbReference type="NCBI Taxonomy" id="1841861"/>
    <lineage>
        <taxon>Bacteria</taxon>
        <taxon>Bacillati</taxon>
        <taxon>Actinomycetota</taxon>
        <taxon>Actinomycetes</taxon>
        <taxon>Mycobacteriales</taxon>
        <taxon>Mycobacteriaceae</taxon>
        <taxon>Mycobacterium</taxon>
    </lineage>
</organism>
<keyword evidence="3" id="KW-1185">Reference proteome</keyword>
<dbReference type="InterPro" id="IPR019681">
    <property type="entry name" value="DUF2530"/>
</dbReference>
<dbReference type="RefSeq" id="WP_077079337.1">
    <property type="nucleotide sequence ID" value="NZ_FUEZ01000004.1"/>
</dbReference>
<name>A0A2U3P9Z8_9MYCO</name>
<accession>A0A2U3P9Z8</accession>
<gene>
    <name evidence="2" type="ORF">MNAB215_2757</name>
</gene>